<dbReference type="InterPro" id="IPR001849">
    <property type="entry name" value="PH_domain"/>
</dbReference>
<dbReference type="Pfam" id="PF08718">
    <property type="entry name" value="GLTP"/>
    <property type="match status" value="1"/>
</dbReference>
<proteinExistence type="predicted"/>
<feature type="compositionally biased region" description="Polar residues" evidence="7">
    <location>
        <begin position="272"/>
        <end position="284"/>
    </location>
</feature>
<dbReference type="FunFam" id="2.30.29.30:FF:000085">
    <property type="entry name" value="Pleckstrin homology domain-containing family A member 8"/>
    <property type="match status" value="1"/>
</dbReference>
<evidence type="ECO:0000256" key="7">
    <source>
        <dbReference type="SAM" id="MobiDB-lite"/>
    </source>
</evidence>
<evidence type="ECO:0000256" key="4">
    <source>
        <dbReference type="ARBA" id="ARBA00022448"/>
    </source>
</evidence>
<organism evidence="9 10">
    <name type="scientific">Branchiostoma floridae</name>
    <name type="common">Florida lancelet</name>
    <name type="synonym">Amphioxus</name>
    <dbReference type="NCBI Taxonomy" id="7739"/>
    <lineage>
        <taxon>Eukaryota</taxon>
        <taxon>Metazoa</taxon>
        <taxon>Chordata</taxon>
        <taxon>Cephalochordata</taxon>
        <taxon>Leptocardii</taxon>
        <taxon>Amphioxiformes</taxon>
        <taxon>Branchiostomatidae</taxon>
        <taxon>Branchiostoma</taxon>
    </lineage>
</organism>
<dbReference type="CDD" id="cd01247">
    <property type="entry name" value="PH_FAPP1_FAPP2"/>
    <property type="match status" value="1"/>
</dbReference>
<dbReference type="GO" id="GO:0120009">
    <property type="term" value="P:intermembrane lipid transfer"/>
    <property type="evidence" value="ECO:0000318"/>
    <property type="project" value="GO_Central"/>
</dbReference>
<feature type="domain" description="PH" evidence="8">
    <location>
        <begin position="4"/>
        <end position="99"/>
    </location>
</feature>
<dbReference type="SUPFAM" id="SSF110004">
    <property type="entry name" value="Glycolipid transfer protein, GLTP"/>
    <property type="match status" value="1"/>
</dbReference>
<keyword evidence="4" id="KW-0813">Transport</keyword>
<dbReference type="OMA" id="ERQMEMN"/>
<dbReference type="SUPFAM" id="SSF50729">
    <property type="entry name" value="PH domain-like"/>
    <property type="match status" value="1"/>
</dbReference>
<dbReference type="PANTHER" id="PTHR10219:SF25">
    <property type="entry name" value="PLECKSTRIN HOMOLOGY DOMAIN-CONTAINING FAMILY A MEMBER 8"/>
    <property type="match status" value="1"/>
</dbReference>
<dbReference type="Proteomes" id="UP000001554">
    <property type="component" value="Chromosome 18"/>
</dbReference>
<dbReference type="GO" id="GO:0035627">
    <property type="term" value="P:ceramide transport"/>
    <property type="evidence" value="ECO:0000318"/>
    <property type="project" value="GO_Central"/>
</dbReference>
<evidence type="ECO:0000313" key="9">
    <source>
        <dbReference type="Proteomes" id="UP000001554"/>
    </source>
</evidence>
<accession>A0A9J7HQE5</accession>
<dbReference type="Pfam" id="PF00169">
    <property type="entry name" value="PH"/>
    <property type="match status" value="1"/>
</dbReference>
<reference evidence="10" key="2">
    <citation type="submission" date="2025-08" db="UniProtKB">
        <authorList>
            <consortium name="RefSeq"/>
        </authorList>
    </citation>
    <scope>IDENTIFICATION</scope>
    <source>
        <strain evidence="10">S238N-H82</strain>
        <tissue evidence="10">Testes</tissue>
    </source>
</reference>
<dbReference type="PANTHER" id="PTHR10219">
    <property type="entry name" value="GLYCOLIPID TRANSFER PROTEIN-RELATED"/>
    <property type="match status" value="1"/>
</dbReference>
<evidence type="ECO:0000313" key="10">
    <source>
        <dbReference type="RefSeq" id="XP_035661472.1"/>
    </source>
</evidence>
<evidence type="ECO:0000259" key="8">
    <source>
        <dbReference type="PROSITE" id="PS50003"/>
    </source>
</evidence>
<dbReference type="PROSITE" id="PS50003">
    <property type="entry name" value="PH_DOMAIN"/>
    <property type="match status" value="1"/>
</dbReference>
<name>A0A9J7HQE5_BRAFL</name>
<evidence type="ECO:0000256" key="1">
    <source>
        <dbReference type="ARBA" id="ARBA00004170"/>
    </source>
</evidence>
<dbReference type="RefSeq" id="XP_035661472.1">
    <property type="nucleotide sequence ID" value="XM_035805579.1"/>
</dbReference>
<feature type="region of interest" description="Disordered" evidence="7">
    <location>
        <begin position="185"/>
        <end position="292"/>
    </location>
</feature>
<keyword evidence="5" id="KW-0333">Golgi apparatus</keyword>
<dbReference type="SMART" id="SM00233">
    <property type="entry name" value="PH"/>
    <property type="match status" value="1"/>
</dbReference>
<dbReference type="GeneID" id="118405810"/>
<dbReference type="InterPro" id="IPR014830">
    <property type="entry name" value="Glycolipid_transfer_prot_dom"/>
</dbReference>
<dbReference type="AlphaFoldDB" id="A0A9J7HQE5"/>
<dbReference type="InterPro" id="IPR036497">
    <property type="entry name" value="GLTP_sf"/>
</dbReference>
<dbReference type="InterPro" id="IPR011993">
    <property type="entry name" value="PH-like_dom_sf"/>
</dbReference>
<sequence length="512" mass="57138">MSDRPQMEGVLWKWTNYLSGWQPRWFVLDNGVLAYYKSQEEVHQGSKGALKMSVCEIAVHPTDQTRFDLIIPHEQHFYVKAATPAERQTWVVALGTAKACLADSRNRKEQGLEESKETLKGKMSELRLYCDLLLQQVSNIKTAATDPDQVDQEMLHESSSLLSATCDTFIRTMNECMKLADNSFTPQIPNTSMNSALPPTPTRHAKRPYNRSTSVSEHRHSPTPVSIPKGPTTTYKNLEDFASTRRAPPDNERLSASAPTSPMVTDVPSNLPRPSTIETTSPASNVEKDDDDDEERKIKTFFTAVDHSFTDVRLTVNGDIPTGPFLDACNDMLPFFDHVGGPAMAPVKMDVQGNIRKLTQKYSTNPVVYCTLQDIVKQEMASNSTQVKNSATDAIMWLKRGLQFTREVFIEIVQGERDLTVAVGNAYEKTLKKYHGFVVRGVVALAMKAVPFYEDFRTKMTSAAGDEYKGTPLAEKALMQDAETYADALGALTTILHEFYVTNNLDSQEVVG</sequence>
<dbReference type="OrthoDB" id="1854502at2759"/>
<keyword evidence="9" id="KW-1185">Reference proteome</keyword>
<dbReference type="GO" id="GO:1902387">
    <property type="term" value="F:ceramide 1-phosphate binding"/>
    <property type="evidence" value="ECO:0000318"/>
    <property type="project" value="GO_Central"/>
</dbReference>
<dbReference type="Gene3D" id="2.30.29.30">
    <property type="entry name" value="Pleckstrin-homology domain (PH domain)/Phosphotyrosine-binding domain (PTB)"/>
    <property type="match status" value="1"/>
</dbReference>
<evidence type="ECO:0000256" key="5">
    <source>
        <dbReference type="ARBA" id="ARBA00023034"/>
    </source>
</evidence>
<dbReference type="FunFam" id="1.10.3520.10:FF:000001">
    <property type="entry name" value="Pleckstrin domain-containing family A member 8"/>
    <property type="match status" value="1"/>
</dbReference>
<evidence type="ECO:0000256" key="2">
    <source>
        <dbReference type="ARBA" id="ARBA00004198"/>
    </source>
</evidence>
<feature type="compositionally biased region" description="Polar residues" evidence="7">
    <location>
        <begin position="185"/>
        <end position="197"/>
    </location>
</feature>
<evidence type="ECO:0000256" key="6">
    <source>
        <dbReference type="ARBA" id="ARBA00023136"/>
    </source>
</evidence>
<reference evidence="9" key="1">
    <citation type="journal article" date="2020" name="Nat. Ecol. Evol.">
        <title>Deeply conserved synteny resolves early events in vertebrate evolution.</title>
        <authorList>
            <person name="Simakov O."/>
            <person name="Marletaz F."/>
            <person name="Yue J.X."/>
            <person name="O'Connell B."/>
            <person name="Jenkins J."/>
            <person name="Brandt A."/>
            <person name="Calef R."/>
            <person name="Tung C.H."/>
            <person name="Huang T.K."/>
            <person name="Schmutz J."/>
            <person name="Satoh N."/>
            <person name="Yu J.K."/>
            <person name="Putnam N.H."/>
            <person name="Green R.E."/>
            <person name="Rokhsar D.S."/>
        </authorList>
    </citation>
    <scope>NUCLEOTIDE SEQUENCE [LARGE SCALE GENOMIC DNA]</scope>
    <source>
        <strain evidence="9">S238N-H82</strain>
    </source>
</reference>
<protein>
    <recommendedName>
        <fullName evidence="3">Pleckstrin homology domain-containing family A member 8</fullName>
    </recommendedName>
</protein>
<keyword evidence="6" id="KW-0472">Membrane</keyword>
<dbReference type="KEGG" id="bfo:118405810"/>
<dbReference type="GO" id="GO:0005794">
    <property type="term" value="C:Golgi apparatus"/>
    <property type="evidence" value="ECO:0007669"/>
    <property type="project" value="UniProtKB-SubCell"/>
</dbReference>
<dbReference type="GO" id="GO:1902388">
    <property type="term" value="F:ceramide 1-phosphate transfer activity"/>
    <property type="evidence" value="ECO:0000318"/>
    <property type="project" value="GO_Central"/>
</dbReference>
<dbReference type="GO" id="GO:0016020">
    <property type="term" value="C:membrane"/>
    <property type="evidence" value="ECO:0007669"/>
    <property type="project" value="UniProtKB-SubCell"/>
</dbReference>
<gene>
    <name evidence="10" type="primary">LOC118405810</name>
</gene>
<dbReference type="Gene3D" id="1.10.3520.10">
    <property type="entry name" value="Glycolipid transfer protein"/>
    <property type="match status" value="1"/>
</dbReference>
<comment type="subcellular location">
    <subcellularLocation>
        <location evidence="2">Golgi apparatus</location>
        <location evidence="2">trans-Golgi network membrane</location>
    </subcellularLocation>
    <subcellularLocation>
        <location evidence="1">Membrane</location>
        <topology evidence="1">Peripheral membrane protein</topology>
    </subcellularLocation>
</comment>
<feature type="compositionally biased region" description="Basic and acidic residues" evidence="7">
    <location>
        <begin position="237"/>
        <end position="253"/>
    </location>
</feature>
<evidence type="ECO:0000256" key="3">
    <source>
        <dbReference type="ARBA" id="ARBA00016588"/>
    </source>
</evidence>
<dbReference type="GO" id="GO:0005829">
    <property type="term" value="C:cytosol"/>
    <property type="evidence" value="ECO:0000318"/>
    <property type="project" value="GO_Central"/>
</dbReference>